<evidence type="ECO:0000313" key="3">
    <source>
        <dbReference type="Proteomes" id="UP000051499"/>
    </source>
</evidence>
<organism evidence="2 3">
    <name type="scientific">Companilactobacillus kimchii DSM 13961 = JCM 10707</name>
    <dbReference type="NCBI Taxonomy" id="1423765"/>
    <lineage>
        <taxon>Bacteria</taxon>
        <taxon>Bacillati</taxon>
        <taxon>Bacillota</taxon>
        <taxon>Bacilli</taxon>
        <taxon>Lactobacillales</taxon>
        <taxon>Lactobacillaceae</taxon>
        <taxon>Companilactobacillus</taxon>
        <taxon>Companilactobacillus kimchii</taxon>
    </lineage>
</organism>
<evidence type="ECO:0000313" key="2">
    <source>
        <dbReference type="EMBL" id="KRK52702.1"/>
    </source>
</evidence>
<feature type="domain" description="Competence protein CoiA nuclease-like" evidence="1">
    <location>
        <begin position="60"/>
        <end position="193"/>
    </location>
</feature>
<proteinExistence type="predicted"/>
<dbReference type="EMBL" id="AZDH01000006">
    <property type="protein sequence ID" value="KRK52702.1"/>
    <property type="molecule type" value="Genomic_DNA"/>
</dbReference>
<dbReference type="Proteomes" id="UP000051499">
    <property type="component" value="Unassembled WGS sequence"/>
</dbReference>
<accession>A0ABR5NV23</accession>
<name>A0ABR5NV23_9LACO</name>
<protein>
    <submittedName>
        <fullName evidence="2">Competence protein</fullName>
    </submittedName>
</protein>
<gene>
    <name evidence="2" type="ORF">FC97_GL002515</name>
</gene>
<dbReference type="RefSeq" id="WP_082397543.1">
    <property type="nucleotide sequence ID" value="NZ_AZDH01000006.1"/>
</dbReference>
<dbReference type="Pfam" id="PF06054">
    <property type="entry name" value="CoiA_nuc"/>
    <property type="match status" value="1"/>
</dbReference>
<keyword evidence="3" id="KW-1185">Reference proteome</keyword>
<comment type="caution">
    <text evidence="2">The sequence shown here is derived from an EMBL/GenBank/DDBJ whole genome shotgun (WGS) entry which is preliminary data.</text>
</comment>
<sequence>MIEVYAALNETGLLVDALQAKKGNNYYCCHCKQRVKLIITESRIYFRHRNKCNNEINERLIHQKGKKLLMSELSKLNLQSLASEVYLSKIKQRPDILVNENFAVEYQCAQINVGILTKRVVGYRSAGIRNIWILGGHYLKSKLGREHLKFISYNKTWRFYLLTLDSHQGIMTLFYNIEFIGPFNKVVYRKKIFPRTEFCKLFIFRPKLIQKSRIYTDKRWLKKIRKKNDSVSQKFKLNFYTVHKMTVEEYLKEDKFEAEFPIFANPAWQRRCGQMPKRLKQPLLKK</sequence>
<reference evidence="2 3" key="1">
    <citation type="journal article" date="2015" name="Genome Announc.">
        <title>Expanding the biotechnology potential of lactobacilli through comparative genomics of 213 strains and associated genera.</title>
        <authorList>
            <person name="Sun Z."/>
            <person name="Harris H.M."/>
            <person name="McCann A."/>
            <person name="Guo C."/>
            <person name="Argimon S."/>
            <person name="Zhang W."/>
            <person name="Yang X."/>
            <person name="Jeffery I.B."/>
            <person name="Cooney J.C."/>
            <person name="Kagawa T.F."/>
            <person name="Liu W."/>
            <person name="Song Y."/>
            <person name="Salvetti E."/>
            <person name="Wrobel A."/>
            <person name="Rasinkangas P."/>
            <person name="Parkhill J."/>
            <person name="Rea M.C."/>
            <person name="O'Sullivan O."/>
            <person name="Ritari J."/>
            <person name="Douillard F.P."/>
            <person name="Paul Ross R."/>
            <person name="Yang R."/>
            <person name="Briner A.E."/>
            <person name="Felis G.E."/>
            <person name="de Vos W.M."/>
            <person name="Barrangou R."/>
            <person name="Klaenhammer T.R."/>
            <person name="Caufield P.W."/>
            <person name="Cui Y."/>
            <person name="Zhang H."/>
            <person name="O'Toole P.W."/>
        </authorList>
    </citation>
    <scope>NUCLEOTIDE SEQUENCE [LARGE SCALE GENOMIC DNA]</scope>
    <source>
        <strain evidence="2 3">DSM 13961</strain>
    </source>
</reference>
<dbReference type="InterPro" id="IPR010330">
    <property type="entry name" value="CoiA_nuc"/>
</dbReference>
<evidence type="ECO:0000259" key="1">
    <source>
        <dbReference type="Pfam" id="PF06054"/>
    </source>
</evidence>